<keyword evidence="2" id="KW-0677">Repeat</keyword>
<proteinExistence type="inferred from homology"/>
<dbReference type="Gene3D" id="1.25.40.10">
    <property type="entry name" value="Tetratricopeptide repeat domain"/>
    <property type="match status" value="4"/>
</dbReference>
<dbReference type="AlphaFoldDB" id="V4L889"/>
<feature type="repeat" description="PPR" evidence="3">
    <location>
        <begin position="199"/>
        <end position="233"/>
    </location>
</feature>
<evidence type="ECO:0008006" key="6">
    <source>
        <dbReference type="Google" id="ProtNLM"/>
    </source>
</evidence>
<name>V4L889_EUTSA</name>
<dbReference type="PANTHER" id="PTHR47447">
    <property type="entry name" value="OS03G0856100 PROTEIN"/>
    <property type="match status" value="1"/>
</dbReference>
<evidence type="ECO:0000256" key="3">
    <source>
        <dbReference type="PROSITE-ProRule" id="PRU00708"/>
    </source>
</evidence>
<dbReference type="NCBIfam" id="TIGR00756">
    <property type="entry name" value="PPR"/>
    <property type="match status" value="4"/>
</dbReference>
<reference evidence="4 5" key="1">
    <citation type="journal article" date="2013" name="Front. Plant Sci.">
        <title>The Reference Genome of the Halophytic Plant Eutrema salsugineum.</title>
        <authorList>
            <person name="Yang R."/>
            <person name="Jarvis D.E."/>
            <person name="Chen H."/>
            <person name="Beilstein M.A."/>
            <person name="Grimwood J."/>
            <person name="Jenkins J."/>
            <person name="Shu S."/>
            <person name="Prochnik S."/>
            <person name="Xin M."/>
            <person name="Ma C."/>
            <person name="Schmutz J."/>
            <person name="Wing R.A."/>
            <person name="Mitchell-Olds T."/>
            <person name="Schumaker K.S."/>
            <person name="Wang X."/>
        </authorList>
    </citation>
    <scope>NUCLEOTIDE SEQUENCE [LARGE SCALE GENOMIC DNA]</scope>
</reference>
<keyword evidence="5" id="KW-1185">Reference proteome</keyword>
<dbReference type="InterPro" id="IPR002885">
    <property type="entry name" value="PPR_rpt"/>
</dbReference>
<dbReference type="Pfam" id="PF01535">
    <property type="entry name" value="PPR"/>
    <property type="match status" value="2"/>
</dbReference>
<evidence type="ECO:0000256" key="1">
    <source>
        <dbReference type="ARBA" id="ARBA00007626"/>
    </source>
</evidence>
<evidence type="ECO:0000313" key="5">
    <source>
        <dbReference type="Proteomes" id="UP000030689"/>
    </source>
</evidence>
<dbReference type="PROSITE" id="PS51375">
    <property type="entry name" value="PPR"/>
    <property type="match status" value="4"/>
</dbReference>
<feature type="repeat" description="PPR" evidence="3">
    <location>
        <begin position="234"/>
        <end position="264"/>
    </location>
</feature>
<accession>V4L889</accession>
<dbReference type="KEGG" id="eus:EUTSA_v10000870mg"/>
<protein>
    <recommendedName>
        <fullName evidence="6">Pentacotripeptide-repeat region of PRORP domain-containing protein</fullName>
    </recommendedName>
</protein>
<dbReference type="OMA" id="FFIWAGT"/>
<dbReference type="EMBL" id="KI517465">
    <property type="protein sequence ID" value="ESQ39879.1"/>
    <property type="molecule type" value="Genomic_DNA"/>
</dbReference>
<feature type="repeat" description="PPR" evidence="3">
    <location>
        <begin position="273"/>
        <end position="307"/>
    </location>
</feature>
<evidence type="ECO:0000313" key="4">
    <source>
        <dbReference type="EMBL" id="ESQ39879.1"/>
    </source>
</evidence>
<dbReference type="PANTHER" id="PTHR47447:SF28">
    <property type="entry name" value="PENTACOTRIPEPTIDE-REPEAT REGION OF PRORP DOMAIN-CONTAINING PROTEIN"/>
    <property type="match status" value="1"/>
</dbReference>
<dbReference type="OrthoDB" id="185373at2759"/>
<dbReference type="Gramene" id="ESQ39879">
    <property type="protein sequence ID" value="ESQ39879"/>
    <property type="gene ID" value="EUTSA_v10000870mg"/>
</dbReference>
<dbReference type="Pfam" id="PF13041">
    <property type="entry name" value="PPR_2"/>
    <property type="match status" value="2"/>
</dbReference>
<sequence>MLLHLISRRVSPSFRSQPSKLSALRFSTTVSAAERLYDHLQGCKNNPEKELASAKVKLDASTINEVIKRCSPNQFQLGLRFFIWAGTQSGHRHSPYMYSKACEFLEIRANPDLIKDVVEAYGKEECFVSIKTMRIVLSLCNQAKLADEALWVLRKYPDFGLSADTIAYNLVIRLFADKGDLSMAETLMKEMDCIDLCPDVMTYTSVINGFCNAGKIDEAWNLSKAMSKHGCVLNTVTFSRILEGVCKSGDMERALEFLGEMEKEDGGGFISPNAVTYTLVIQAFCEKKRVQEALMILDRMGDRGCLPNRVTASVLIQGVVEENDEDVMDLSKLIDKLVKLGGVSLSECFSSATVSLIRLKKWEEAEKIFRLMLVQGNRPDGLACSLVLRELCSLERYQDCFFLYEEIEKANVISTIDSDIHSVLLLGLCEHGCSWEATKLAKWMLDKKMRLNVSHVKRIIQALKKTGDEDLMRRLSTI</sequence>
<gene>
    <name evidence="4" type="ORF">EUTSA_v10000870mg</name>
</gene>
<evidence type="ECO:0000256" key="2">
    <source>
        <dbReference type="ARBA" id="ARBA00022737"/>
    </source>
</evidence>
<feature type="repeat" description="PPR" evidence="3">
    <location>
        <begin position="164"/>
        <end position="198"/>
    </location>
</feature>
<comment type="similarity">
    <text evidence="1">Belongs to the PPR family. P subfamily.</text>
</comment>
<dbReference type="InterPro" id="IPR011990">
    <property type="entry name" value="TPR-like_helical_dom_sf"/>
</dbReference>
<organism evidence="4 5">
    <name type="scientific">Eutrema salsugineum</name>
    <name type="common">Saltwater cress</name>
    <name type="synonym">Sisymbrium salsugineum</name>
    <dbReference type="NCBI Taxonomy" id="72664"/>
    <lineage>
        <taxon>Eukaryota</taxon>
        <taxon>Viridiplantae</taxon>
        <taxon>Streptophyta</taxon>
        <taxon>Embryophyta</taxon>
        <taxon>Tracheophyta</taxon>
        <taxon>Spermatophyta</taxon>
        <taxon>Magnoliopsida</taxon>
        <taxon>eudicotyledons</taxon>
        <taxon>Gunneridae</taxon>
        <taxon>Pentapetalae</taxon>
        <taxon>rosids</taxon>
        <taxon>malvids</taxon>
        <taxon>Brassicales</taxon>
        <taxon>Brassicaceae</taxon>
        <taxon>Eutremeae</taxon>
        <taxon>Eutrema</taxon>
    </lineage>
</organism>
<dbReference type="Proteomes" id="UP000030689">
    <property type="component" value="Unassembled WGS sequence"/>
</dbReference>
<dbReference type="eggNOG" id="KOG4197">
    <property type="taxonomic scope" value="Eukaryota"/>
</dbReference>